<feature type="domain" description="SANTA" evidence="2">
    <location>
        <begin position="211"/>
        <end position="287"/>
    </location>
</feature>
<organism evidence="3 4">
    <name type="scientific">Temnothorax curvispinosus</name>
    <dbReference type="NCBI Taxonomy" id="300111"/>
    <lineage>
        <taxon>Eukaryota</taxon>
        <taxon>Metazoa</taxon>
        <taxon>Ecdysozoa</taxon>
        <taxon>Arthropoda</taxon>
        <taxon>Hexapoda</taxon>
        <taxon>Insecta</taxon>
        <taxon>Pterygota</taxon>
        <taxon>Neoptera</taxon>
        <taxon>Endopterygota</taxon>
        <taxon>Hymenoptera</taxon>
        <taxon>Apocrita</taxon>
        <taxon>Aculeata</taxon>
        <taxon>Formicoidea</taxon>
        <taxon>Formicidae</taxon>
        <taxon>Myrmicinae</taxon>
        <taxon>Temnothorax</taxon>
    </lineage>
</organism>
<dbReference type="Proteomes" id="UP000504618">
    <property type="component" value="Unplaced"/>
</dbReference>
<protein>
    <submittedName>
        <fullName evidence="4">Uncharacterized protein LOC112453790 isoform X1</fullName>
    </submittedName>
</protein>
<feature type="compositionally biased region" description="Polar residues" evidence="1">
    <location>
        <begin position="1128"/>
        <end position="1146"/>
    </location>
</feature>
<feature type="region of interest" description="Disordered" evidence="1">
    <location>
        <begin position="536"/>
        <end position="559"/>
    </location>
</feature>
<evidence type="ECO:0000313" key="4">
    <source>
        <dbReference type="RefSeq" id="XP_024870503.1"/>
    </source>
</evidence>
<name>A0A6J1PME7_9HYME</name>
<dbReference type="OrthoDB" id="118550at2759"/>
<feature type="compositionally biased region" description="Low complexity" evidence="1">
    <location>
        <begin position="900"/>
        <end position="914"/>
    </location>
</feature>
<keyword evidence="3" id="KW-1185">Reference proteome</keyword>
<dbReference type="RefSeq" id="XP_024870503.1">
    <property type="nucleotide sequence ID" value="XM_025014735.1"/>
</dbReference>
<evidence type="ECO:0000256" key="1">
    <source>
        <dbReference type="SAM" id="MobiDB-lite"/>
    </source>
</evidence>
<feature type="compositionally biased region" description="Polar residues" evidence="1">
    <location>
        <begin position="1077"/>
        <end position="1096"/>
    </location>
</feature>
<proteinExistence type="predicted"/>
<feature type="region of interest" description="Disordered" evidence="1">
    <location>
        <begin position="148"/>
        <end position="173"/>
    </location>
</feature>
<feature type="compositionally biased region" description="Polar residues" evidence="1">
    <location>
        <begin position="148"/>
        <end position="170"/>
    </location>
</feature>
<feature type="compositionally biased region" description="Basic and acidic residues" evidence="1">
    <location>
        <begin position="545"/>
        <end position="556"/>
    </location>
</feature>
<evidence type="ECO:0000313" key="3">
    <source>
        <dbReference type="Proteomes" id="UP000504618"/>
    </source>
</evidence>
<evidence type="ECO:0000259" key="2">
    <source>
        <dbReference type="Pfam" id="PF09133"/>
    </source>
</evidence>
<feature type="compositionally biased region" description="Basic and acidic residues" evidence="1">
    <location>
        <begin position="1097"/>
        <end position="1112"/>
    </location>
</feature>
<accession>A0A6J1PME7</accession>
<feature type="compositionally biased region" description="Basic and acidic residues" evidence="1">
    <location>
        <begin position="1164"/>
        <end position="1183"/>
    </location>
</feature>
<feature type="region of interest" description="Disordered" evidence="1">
    <location>
        <begin position="1077"/>
        <end position="1241"/>
    </location>
</feature>
<gene>
    <name evidence="4" type="primary">LOC112453790</name>
</gene>
<reference evidence="4" key="1">
    <citation type="submission" date="2025-08" db="UniProtKB">
        <authorList>
            <consortium name="RefSeq"/>
        </authorList>
    </citation>
    <scope>IDENTIFICATION</scope>
    <source>
        <tissue evidence="4">Whole body</tissue>
    </source>
</reference>
<dbReference type="GeneID" id="112453790"/>
<feature type="region of interest" description="Disordered" evidence="1">
    <location>
        <begin position="900"/>
        <end position="921"/>
    </location>
</feature>
<sequence>MSNRHETTFGDLQVDERFKKLQRSLKLAVLRQESSRSSHDGKMSAVSAWPSISSINVDTLDSSCAVSLPQTSLIRSEVLASSNNLRNILLRKNSRNAKQEAMTTSSVKQYRVQQDDHVDRLVMPPPAKNTVYRTFREPPGTRVRTLSNCEQTASTSLDRSAQSSTANAASLKSAPSRMFTNTNADKEYLNTVVAPATPTNYFEKVDRVFLKWKVMLNDQYELIIKGTLKCGRIARSKPVIRRYSATCVESKFKHKYILQGNIVDERNGLPDYIRGKFYNGFPDDWENVYQIWRTYISQGCPVMFRWPTPVTDSDDDLKSELTDLTYTCARNDKAISATGSCNLNEYPKTKNLNNENQEKCQNYSTHSSRNHEKNTSFVKPFISNSEKEDVIPVMQIKNIKPLCDEGDKQSVTTDVNQPSSSRKIKLKDILQEDKLNIIINNLADRNCSPKYIDKIIEMFDCLDYVVSYKTGSECNNDSLVSASHETCNPETVQSLVYEDSHANSNKLENKQTELKNCWYSTDLGYGSIRNDSNAVQLSNPVNIKPKHDKDSDKSESETYAGVPKVSIERVLKARESPRKIHKRKVRKKTIYPDAQKHASNLPCDVEEVKLQSVHVANQFANTKKNSLPDESCISITEDEVETTSDTRECRKIVNITQRPQEMTFSSHREIQRNNFNVYGGGKSVTHVQNEQPSDAFEAQRVNLNAFIKEQQIAYRNVQEKAHSHFAADVDYTTNSDVDVATVSTNARKTGGNTIASHAEVDQDITIISERNSDFSEKPCASPKLHKEFIEQTKSEFPKKRSKPTIISSMPVNLKISRVDSKSGQHDSKIIIKHEAKQNANIRPLEETDKTSMLKTSINTKPAIDVSDVDFLNNSHSKTTVNTVDNKREICPIINNKNELDNNINPTNSTTNPTNEQPKSSKLGVEENPKMLTAWTPKVVYYGKSKSELGLTFQGKLLNEAGHVVHRKFTTDIVARRLSVTLIETVNHEFYELLGHLNDNKHTIPKELSRQCRYGCPAKIEQFCLTWETLQHNNVQEVEKKLHDTTMDCLNAPVSSRGRRILPPLCYWIGERVTLKDNNPVYSPGNSQESSLLSLTDNSKEIQKNTTNTEERKKLKVNSKNTSKEQDVNKQTSLPESNKTFGTNKNQMIVIEKAGASKKSPKIKTANDVRKSDNSKKSRKSVDSKRRRRLAQKLTFSSSDSSEEKQKVSPRKRNFPTNENADPEGSSRYTMTLRKRPKIEASSNRILCRDTTKSKHYTAYYSPTKRLENREMTYTYHQNVPQEDFLSEDEVSYV</sequence>
<dbReference type="Pfam" id="PF09133">
    <property type="entry name" value="SANTA"/>
    <property type="match status" value="1"/>
</dbReference>
<dbReference type="InterPro" id="IPR015216">
    <property type="entry name" value="SANTA"/>
</dbReference>